<organism evidence="1 2">
    <name type="scientific">Sphingomonas quercus</name>
    <dbReference type="NCBI Taxonomy" id="2842451"/>
    <lineage>
        <taxon>Bacteria</taxon>
        <taxon>Pseudomonadati</taxon>
        <taxon>Pseudomonadota</taxon>
        <taxon>Alphaproteobacteria</taxon>
        <taxon>Sphingomonadales</taxon>
        <taxon>Sphingomonadaceae</taxon>
        <taxon>Sphingomonas</taxon>
    </lineage>
</organism>
<dbReference type="GO" id="GO:0008168">
    <property type="term" value="F:methyltransferase activity"/>
    <property type="evidence" value="ECO:0007669"/>
    <property type="project" value="UniProtKB-KW"/>
</dbReference>
<keyword evidence="2" id="KW-1185">Reference proteome</keyword>
<dbReference type="RefSeq" id="WP_216321411.1">
    <property type="nucleotide sequence ID" value="NZ_JAHKRT010000002.1"/>
</dbReference>
<keyword evidence="1" id="KW-0808">Transferase</keyword>
<proteinExistence type="predicted"/>
<evidence type="ECO:0000313" key="2">
    <source>
        <dbReference type="Proteomes" id="UP000776276"/>
    </source>
</evidence>
<comment type="caution">
    <text evidence="1">The sequence shown here is derived from an EMBL/GenBank/DDBJ whole genome shotgun (WGS) entry which is preliminary data.</text>
</comment>
<protein>
    <submittedName>
        <fullName evidence="1">Class I SAM-dependent methyltransferase</fullName>
    </submittedName>
</protein>
<dbReference type="EMBL" id="JAHKRT010000002">
    <property type="protein sequence ID" value="MBU3077344.1"/>
    <property type="molecule type" value="Genomic_DNA"/>
</dbReference>
<name>A0ABS6BGN3_9SPHN</name>
<sequence length="230" mass="24984">MIDAYQRFGPFGETLQLGRQGLYVVSSAADGWLQTAGLGESLAEASGGHHFADMALLSRFGVTRSVAADASPYEGAAIVHDFNQPLPDDLHQSFDTVIDFGSTEHIFNIAQSLTNLMNLVRVGGRLIACVPANNWLGHGFYQFSAEMPFRVFTPANGFRLHAVYYGTLSDAPLRPQQDAGADGARGEIGLTPDKHSLLYIAEKTEHVVPFARRWPQQGDYDATWQAAVAG</sequence>
<dbReference type="GO" id="GO:0032259">
    <property type="term" value="P:methylation"/>
    <property type="evidence" value="ECO:0007669"/>
    <property type="project" value="UniProtKB-KW"/>
</dbReference>
<gene>
    <name evidence="1" type="ORF">KOF26_05635</name>
</gene>
<evidence type="ECO:0000313" key="1">
    <source>
        <dbReference type="EMBL" id="MBU3077344.1"/>
    </source>
</evidence>
<keyword evidence="1" id="KW-0489">Methyltransferase</keyword>
<accession>A0ABS6BGN3</accession>
<dbReference type="Proteomes" id="UP000776276">
    <property type="component" value="Unassembled WGS sequence"/>
</dbReference>
<reference evidence="1 2" key="1">
    <citation type="submission" date="2021-06" db="EMBL/GenBank/DDBJ databases">
        <title>Sphingomonas sp. XMGL2, whole genome shotgun sequencing project.</title>
        <authorList>
            <person name="Zhao G."/>
            <person name="Shen L."/>
        </authorList>
    </citation>
    <scope>NUCLEOTIDE SEQUENCE [LARGE SCALE GENOMIC DNA]</scope>
    <source>
        <strain evidence="1 2">XMGL2</strain>
    </source>
</reference>